<feature type="domain" description="ABC transmembrane type-1" evidence="9">
    <location>
        <begin position="119"/>
        <end position="330"/>
    </location>
</feature>
<keyword evidence="2 7" id="KW-0813">Transport</keyword>
<keyword evidence="11" id="KW-1185">Reference proteome</keyword>
<dbReference type="GO" id="GO:0005886">
    <property type="term" value="C:plasma membrane"/>
    <property type="evidence" value="ECO:0007669"/>
    <property type="project" value="UniProtKB-SubCell"/>
</dbReference>
<comment type="similarity">
    <text evidence="7">Belongs to the binding-protein-dependent transport system permease family.</text>
</comment>
<gene>
    <name evidence="10" type="ORF">SAMN05216554_1435</name>
</gene>
<name>A0A1H3MI17_9MICO</name>
<feature type="transmembrane region" description="Helical" evidence="7">
    <location>
        <begin position="257"/>
        <end position="276"/>
    </location>
</feature>
<evidence type="ECO:0000313" key="10">
    <source>
        <dbReference type="EMBL" id="SDY76347.1"/>
    </source>
</evidence>
<evidence type="ECO:0000259" key="9">
    <source>
        <dbReference type="PROSITE" id="PS50928"/>
    </source>
</evidence>
<feature type="transmembrane region" description="Helical" evidence="7">
    <location>
        <begin position="202"/>
        <end position="225"/>
    </location>
</feature>
<evidence type="ECO:0000313" key="11">
    <source>
        <dbReference type="Proteomes" id="UP000198891"/>
    </source>
</evidence>
<protein>
    <submittedName>
        <fullName evidence="10">Carbohydrate ABC transporter membrane protein 1, CUT1 family</fullName>
    </submittedName>
</protein>
<comment type="subcellular location">
    <subcellularLocation>
        <location evidence="1 7">Cell membrane</location>
        <topology evidence="1 7">Multi-pass membrane protein</topology>
    </subcellularLocation>
</comment>
<dbReference type="STRING" id="381665.SAMN05216554_1435"/>
<dbReference type="OrthoDB" id="9805974at2"/>
<feature type="transmembrane region" description="Helical" evidence="7">
    <location>
        <begin position="122"/>
        <end position="144"/>
    </location>
</feature>
<dbReference type="GO" id="GO:0055085">
    <property type="term" value="P:transmembrane transport"/>
    <property type="evidence" value="ECO:0007669"/>
    <property type="project" value="InterPro"/>
</dbReference>
<dbReference type="InterPro" id="IPR051393">
    <property type="entry name" value="ABC_transporter_permease"/>
</dbReference>
<evidence type="ECO:0000256" key="8">
    <source>
        <dbReference type="SAM" id="MobiDB-lite"/>
    </source>
</evidence>
<dbReference type="Pfam" id="PF00528">
    <property type="entry name" value="BPD_transp_1"/>
    <property type="match status" value="1"/>
</dbReference>
<dbReference type="InterPro" id="IPR000515">
    <property type="entry name" value="MetI-like"/>
</dbReference>
<sequence>MTSTVSDPRAPVPSRTGATGPASGKGKGKGKGKGSGSGSPRAKRSVAHRIFGRQPLGLLFSSPYLLFVLAVFAFPIVYSVWISFHDFFFAAPGANPDRPFVGLDNYVAAFSNPAVIRSFGNVGIFLLINVPLTVVLSLLLASALNKVVHARTFLRVSFYVPYVTASVAVVAVWLFLFNGNGLVNSILGPLAPSPSWLINENLAMPVIAIYVTWKQLGFYILLYLAALQNVPKELYESAATDGAGRIRQFFSVTVPGVRPATLLVLLVSTVTGANLFTEPYLLTGGGGPNGASASPVLLMYQLGIQQGQPDVASAIGVVLVIGVLIIAFIQNRLVGERDS</sequence>
<evidence type="ECO:0000256" key="1">
    <source>
        <dbReference type="ARBA" id="ARBA00004651"/>
    </source>
</evidence>
<dbReference type="RefSeq" id="WP_092550680.1">
    <property type="nucleotide sequence ID" value="NZ_FNPZ01000001.1"/>
</dbReference>
<keyword evidence="4 7" id="KW-0812">Transmembrane</keyword>
<proteinExistence type="inferred from homology"/>
<dbReference type="SUPFAM" id="SSF161098">
    <property type="entry name" value="MetI-like"/>
    <property type="match status" value="1"/>
</dbReference>
<feature type="transmembrane region" description="Helical" evidence="7">
    <location>
        <begin position="311"/>
        <end position="329"/>
    </location>
</feature>
<evidence type="ECO:0000256" key="7">
    <source>
        <dbReference type="RuleBase" id="RU363032"/>
    </source>
</evidence>
<dbReference type="Proteomes" id="UP000198891">
    <property type="component" value="Unassembled WGS sequence"/>
</dbReference>
<feature type="transmembrane region" description="Helical" evidence="7">
    <location>
        <begin position="156"/>
        <end position="176"/>
    </location>
</feature>
<organism evidence="10 11">
    <name type="scientific">Herbiconiux ginsengi</name>
    <dbReference type="NCBI Taxonomy" id="381665"/>
    <lineage>
        <taxon>Bacteria</taxon>
        <taxon>Bacillati</taxon>
        <taxon>Actinomycetota</taxon>
        <taxon>Actinomycetes</taxon>
        <taxon>Micrococcales</taxon>
        <taxon>Microbacteriaceae</taxon>
        <taxon>Herbiconiux</taxon>
    </lineage>
</organism>
<dbReference type="PANTHER" id="PTHR30193">
    <property type="entry name" value="ABC TRANSPORTER PERMEASE PROTEIN"/>
    <property type="match status" value="1"/>
</dbReference>
<dbReference type="AlphaFoldDB" id="A0A1H3MI17"/>
<keyword evidence="6 7" id="KW-0472">Membrane</keyword>
<evidence type="ECO:0000256" key="5">
    <source>
        <dbReference type="ARBA" id="ARBA00022989"/>
    </source>
</evidence>
<dbReference type="PANTHER" id="PTHR30193:SF37">
    <property type="entry name" value="INNER MEMBRANE ABC TRANSPORTER PERMEASE PROTEIN YCJO"/>
    <property type="match status" value="1"/>
</dbReference>
<feature type="region of interest" description="Disordered" evidence="8">
    <location>
        <begin position="1"/>
        <end position="42"/>
    </location>
</feature>
<dbReference type="EMBL" id="FNPZ01000001">
    <property type="protein sequence ID" value="SDY76347.1"/>
    <property type="molecule type" value="Genomic_DNA"/>
</dbReference>
<reference evidence="10 11" key="1">
    <citation type="submission" date="2016-10" db="EMBL/GenBank/DDBJ databases">
        <authorList>
            <person name="de Groot N.N."/>
        </authorList>
    </citation>
    <scope>NUCLEOTIDE SEQUENCE [LARGE SCALE GENOMIC DNA]</scope>
    <source>
        <strain evidence="10 11">CGMCC 4.3491</strain>
    </source>
</reference>
<feature type="transmembrane region" description="Helical" evidence="7">
    <location>
        <begin position="58"/>
        <end position="81"/>
    </location>
</feature>
<evidence type="ECO:0000256" key="6">
    <source>
        <dbReference type="ARBA" id="ARBA00023136"/>
    </source>
</evidence>
<evidence type="ECO:0000256" key="3">
    <source>
        <dbReference type="ARBA" id="ARBA00022475"/>
    </source>
</evidence>
<dbReference type="InterPro" id="IPR035906">
    <property type="entry name" value="MetI-like_sf"/>
</dbReference>
<accession>A0A1H3MI17</accession>
<evidence type="ECO:0000256" key="2">
    <source>
        <dbReference type="ARBA" id="ARBA00022448"/>
    </source>
</evidence>
<dbReference type="Gene3D" id="1.10.3720.10">
    <property type="entry name" value="MetI-like"/>
    <property type="match status" value="1"/>
</dbReference>
<dbReference type="CDD" id="cd06261">
    <property type="entry name" value="TM_PBP2"/>
    <property type="match status" value="1"/>
</dbReference>
<evidence type="ECO:0000256" key="4">
    <source>
        <dbReference type="ARBA" id="ARBA00022692"/>
    </source>
</evidence>
<keyword evidence="5 7" id="KW-1133">Transmembrane helix</keyword>
<keyword evidence="3" id="KW-1003">Cell membrane</keyword>
<dbReference type="PROSITE" id="PS50928">
    <property type="entry name" value="ABC_TM1"/>
    <property type="match status" value="1"/>
</dbReference>